<feature type="transmembrane region" description="Helical" evidence="3">
    <location>
        <begin position="84"/>
        <end position="103"/>
    </location>
</feature>
<dbReference type="PANTHER" id="PTHR33392">
    <property type="entry name" value="POLYISOPRENYL-TEICHOIC ACID--PEPTIDOGLYCAN TEICHOIC ACID TRANSFERASE TAGU"/>
    <property type="match status" value="1"/>
</dbReference>
<gene>
    <name evidence="4" type="ORF">acsn021_27720</name>
</gene>
<protein>
    <submittedName>
        <fullName evidence="4">Uncharacterized protein</fullName>
    </submittedName>
</protein>
<comment type="similarity">
    <text evidence="1">Belongs to the LytR/CpsA/Psr (LCP) family.</text>
</comment>
<dbReference type="InterPro" id="IPR050922">
    <property type="entry name" value="LytR/CpsA/Psr_CW_biosynth"/>
</dbReference>
<dbReference type="Pfam" id="PF03816">
    <property type="entry name" value="LytR_cpsA_psr"/>
    <property type="match status" value="1"/>
</dbReference>
<evidence type="ECO:0000313" key="4">
    <source>
        <dbReference type="EMBL" id="BCJ95203.1"/>
    </source>
</evidence>
<accession>A0A6S6QVC6</accession>
<name>A0A6S6QVC6_9FIRM</name>
<sequence>MKMDEAREEEIADNLSSGTEESKEKQQTKTKADMDDKQIDNIVITGQDEVLESINESLAKQICKELDGTTVETGKEGFRFSKTLKISFGVIGVFIFAIVFLFLTPLGKNFLWRSATEYAYGKMNYDEGLNVVLQPEVDDVEVTGVAPTITPIPVVWNEEHTQDGVRREEGVINILLLGEEAIDSGTARGRTDIMMIGTMNTKDNTFKLTSLMRDMLVQIPGYKDNKLNTAYEIGGIPLLYETVELNFDIKLDGYVLVGFDDFEDIIDKLGGVTIDLTSGEAHYLNSTNYISKPEYRNVVGGRQVLNGNQALGYCRIRYVKTSDNQLNDFGRTSRQRVVLNAIFDKYKSKSLPELAFLLNDILPFITTDVRKGDFEQYLKTAVNIGISEIQNLRLPADHTFEEGYVRGMSVLIPDIPKNIEELHGFIFGSGKQ</sequence>
<dbReference type="Gene3D" id="3.40.630.190">
    <property type="entry name" value="LCP protein"/>
    <property type="match status" value="1"/>
</dbReference>
<keyword evidence="3" id="KW-1133">Transmembrane helix</keyword>
<feature type="region of interest" description="Disordered" evidence="2">
    <location>
        <begin position="1"/>
        <end position="34"/>
    </location>
</feature>
<dbReference type="Proteomes" id="UP000515561">
    <property type="component" value="Chromosome"/>
</dbReference>
<evidence type="ECO:0000256" key="1">
    <source>
        <dbReference type="ARBA" id="ARBA00006068"/>
    </source>
</evidence>
<evidence type="ECO:0000256" key="3">
    <source>
        <dbReference type="SAM" id="Phobius"/>
    </source>
</evidence>
<organism evidence="4 5">
    <name type="scientific">Anaerocolumna cellulosilytica</name>
    <dbReference type="NCBI Taxonomy" id="433286"/>
    <lineage>
        <taxon>Bacteria</taxon>
        <taxon>Bacillati</taxon>
        <taxon>Bacillota</taxon>
        <taxon>Clostridia</taxon>
        <taxon>Lachnospirales</taxon>
        <taxon>Lachnospiraceae</taxon>
        <taxon>Anaerocolumna</taxon>
    </lineage>
</organism>
<dbReference type="AlphaFoldDB" id="A0A6S6QVC6"/>
<feature type="compositionally biased region" description="Basic and acidic residues" evidence="2">
    <location>
        <begin position="20"/>
        <end position="34"/>
    </location>
</feature>
<keyword evidence="5" id="KW-1185">Reference proteome</keyword>
<dbReference type="NCBIfam" id="TIGR00350">
    <property type="entry name" value="lytR_cpsA_psr"/>
    <property type="match status" value="1"/>
</dbReference>
<keyword evidence="3" id="KW-0472">Membrane</keyword>
<evidence type="ECO:0000313" key="5">
    <source>
        <dbReference type="Proteomes" id="UP000515561"/>
    </source>
</evidence>
<dbReference type="EMBL" id="AP023367">
    <property type="protein sequence ID" value="BCJ95203.1"/>
    <property type="molecule type" value="Genomic_DNA"/>
</dbReference>
<evidence type="ECO:0000256" key="2">
    <source>
        <dbReference type="SAM" id="MobiDB-lite"/>
    </source>
</evidence>
<proteinExistence type="inferred from homology"/>
<dbReference type="PANTHER" id="PTHR33392:SF6">
    <property type="entry name" value="POLYISOPRENYL-TEICHOIC ACID--PEPTIDOGLYCAN TEICHOIC ACID TRANSFERASE TAGU"/>
    <property type="match status" value="1"/>
</dbReference>
<dbReference type="RefSeq" id="WP_184093860.1">
    <property type="nucleotide sequence ID" value="NZ_AP023367.1"/>
</dbReference>
<keyword evidence="3" id="KW-0812">Transmembrane</keyword>
<reference evidence="4 5" key="1">
    <citation type="journal article" date="2016" name="Int. J. Syst. Evol. Microbiol.">
        <title>Descriptions of Anaerotaenia torta gen. nov., sp. nov. and Anaerocolumna cellulosilytica gen. nov., sp. nov. isolated from a methanogenic reactor of cattle waste.</title>
        <authorList>
            <person name="Uek A."/>
            <person name="Ohtaki Y."/>
            <person name="Kaku N."/>
            <person name="Ueki K."/>
        </authorList>
    </citation>
    <scope>NUCLEOTIDE SEQUENCE [LARGE SCALE GENOMIC DNA]</scope>
    <source>
        <strain evidence="4 5">SN021</strain>
    </source>
</reference>
<dbReference type="InterPro" id="IPR004474">
    <property type="entry name" value="LytR_CpsA_psr"/>
</dbReference>
<feature type="compositionally biased region" description="Acidic residues" evidence="2">
    <location>
        <begin position="1"/>
        <end position="12"/>
    </location>
</feature>
<dbReference type="KEGG" id="acel:acsn021_27720"/>